<keyword evidence="1" id="KW-0732">Signal</keyword>
<organism evidence="2 3">
    <name type="scientific">Caballeronia hypogeia</name>
    <dbReference type="NCBI Taxonomy" id="1777140"/>
    <lineage>
        <taxon>Bacteria</taxon>
        <taxon>Pseudomonadati</taxon>
        <taxon>Pseudomonadota</taxon>
        <taxon>Betaproteobacteria</taxon>
        <taxon>Burkholderiales</taxon>
        <taxon>Burkholderiaceae</taxon>
        <taxon>Caballeronia</taxon>
    </lineage>
</organism>
<accession>A0A158DTE7</accession>
<reference evidence="2" key="1">
    <citation type="submission" date="2016-01" db="EMBL/GenBank/DDBJ databases">
        <authorList>
            <person name="Peeters C."/>
        </authorList>
    </citation>
    <scope>NUCLEOTIDE SEQUENCE</scope>
    <source>
        <strain evidence="2">LMG 29322</strain>
    </source>
</reference>
<dbReference type="AlphaFoldDB" id="A0A158DTE7"/>
<name>A0A158DTE7_9BURK</name>
<proteinExistence type="predicted"/>
<evidence type="ECO:0000313" key="3">
    <source>
        <dbReference type="Proteomes" id="UP000054851"/>
    </source>
</evidence>
<gene>
    <name evidence="2" type="ORF">AWB79_07505</name>
</gene>
<evidence type="ECO:0008006" key="4">
    <source>
        <dbReference type="Google" id="ProtNLM"/>
    </source>
</evidence>
<sequence length="224" mass="24095">MNKLYATAVAVLLAVSVTGALAAQPSKKPHAAAQSTKASGPAGYGALRLGMSRTDVEALQASDGIYLTDALTVAAPNEKFPLRDGEEAFDAHVMTPVGTDATGAHLTFTNGKLTSLTIDLDSFQSQEVSKQLAGKYGTGTADDDMQEEECRYGNGTNFKISYGIQSIVWRQRVSSTREIATTLSNLRIEMCPASLRSPKIGPIERRWVNLKIVDPQDEAKKNLF</sequence>
<evidence type="ECO:0000313" key="2">
    <source>
        <dbReference type="EMBL" id="SAK97710.1"/>
    </source>
</evidence>
<dbReference type="RefSeq" id="WP_061172498.1">
    <property type="nucleotide sequence ID" value="NZ_FCOA02000060.1"/>
</dbReference>
<feature type="chain" id="PRO_5007624522" description="Lipoprotein" evidence="1">
    <location>
        <begin position="23"/>
        <end position="224"/>
    </location>
</feature>
<protein>
    <recommendedName>
        <fullName evidence="4">Lipoprotein</fullName>
    </recommendedName>
</protein>
<comment type="caution">
    <text evidence="2">The sequence shown here is derived from an EMBL/GenBank/DDBJ whole genome shotgun (WGS) entry which is preliminary data.</text>
</comment>
<dbReference type="EMBL" id="FCOA02000060">
    <property type="protein sequence ID" value="SAK97710.1"/>
    <property type="molecule type" value="Genomic_DNA"/>
</dbReference>
<feature type="signal peptide" evidence="1">
    <location>
        <begin position="1"/>
        <end position="22"/>
    </location>
</feature>
<dbReference type="Proteomes" id="UP000054851">
    <property type="component" value="Unassembled WGS sequence"/>
</dbReference>
<dbReference type="OrthoDB" id="9133241at2"/>
<keyword evidence="3" id="KW-1185">Reference proteome</keyword>
<evidence type="ECO:0000256" key="1">
    <source>
        <dbReference type="SAM" id="SignalP"/>
    </source>
</evidence>